<dbReference type="PANTHER" id="PTHR33545:SF5">
    <property type="entry name" value="UPF0750 MEMBRANE PROTEIN YITT"/>
    <property type="match status" value="1"/>
</dbReference>
<evidence type="ECO:0000256" key="5">
    <source>
        <dbReference type="ARBA" id="ARBA00023136"/>
    </source>
</evidence>
<gene>
    <name evidence="7" type="ORF">KDN34_14350</name>
</gene>
<proteinExistence type="predicted"/>
<dbReference type="InterPro" id="IPR051461">
    <property type="entry name" value="UPF0750_membrane"/>
</dbReference>
<sequence>METIQTPKQGHSLLEDISAIFIGSCFVSLGVFFLRQAGLLTGGTAGLSLLLTHLSPLTFGQWFVLLNVPFFWLAWSRMGKAFTIKTFVSIVVVSVMSDHMEMVLGFSKVNVFYSSVIGGLLLGAGMLIMFRHKSSLGGFNILALYLQDKFNIRAGKFQMVLDSSIVIASFFIISPWLLALSVFGAVVTNFVLAVNHKPGRYSGL</sequence>
<keyword evidence="4 6" id="KW-1133">Transmembrane helix</keyword>
<name>A0ABX7YRH1_9GAMM</name>
<feature type="transmembrane region" description="Helical" evidence="6">
    <location>
        <begin position="165"/>
        <end position="194"/>
    </location>
</feature>
<dbReference type="RefSeq" id="WP_212594396.1">
    <property type="nucleotide sequence ID" value="NZ_CP073587.1"/>
</dbReference>
<evidence type="ECO:0000313" key="7">
    <source>
        <dbReference type="EMBL" id="QUN05364.1"/>
    </source>
</evidence>
<evidence type="ECO:0000256" key="1">
    <source>
        <dbReference type="ARBA" id="ARBA00004651"/>
    </source>
</evidence>
<accession>A0ABX7YRH1</accession>
<keyword evidence="3 6" id="KW-0812">Transmembrane</keyword>
<feature type="transmembrane region" description="Helical" evidence="6">
    <location>
        <begin position="112"/>
        <end position="130"/>
    </location>
</feature>
<evidence type="ECO:0000256" key="6">
    <source>
        <dbReference type="SAM" id="Phobius"/>
    </source>
</evidence>
<reference evidence="7 8" key="1">
    <citation type="submission" date="2021-04" db="EMBL/GenBank/DDBJ databases">
        <title>Novel species identification of genus Shewanella.</title>
        <authorList>
            <person name="Liu G."/>
        </authorList>
    </citation>
    <scope>NUCLEOTIDE SEQUENCE [LARGE SCALE GENOMIC DNA]</scope>
    <source>
        <strain evidence="7 8">FJAT-54481</strain>
    </source>
</reference>
<dbReference type="PANTHER" id="PTHR33545">
    <property type="entry name" value="UPF0750 MEMBRANE PROTEIN YITT-RELATED"/>
    <property type="match status" value="1"/>
</dbReference>
<evidence type="ECO:0000256" key="2">
    <source>
        <dbReference type="ARBA" id="ARBA00022475"/>
    </source>
</evidence>
<comment type="subcellular location">
    <subcellularLocation>
        <location evidence="1">Cell membrane</location>
        <topology evidence="1">Multi-pass membrane protein</topology>
    </subcellularLocation>
</comment>
<feature type="transmembrane region" description="Helical" evidence="6">
    <location>
        <begin position="54"/>
        <end position="75"/>
    </location>
</feature>
<evidence type="ECO:0000256" key="4">
    <source>
        <dbReference type="ARBA" id="ARBA00022989"/>
    </source>
</evidence>
<dbReference type="InterPro" id="IPR003740">
    <property type="entry name" value="YitT"/>
</dbReference>
<protein>
    <submittedName>
        <fullName evidence="7">YitT family protein</fullName>
    </submittedName>
</protein>
<dbReference type="Proteomes" id="UP000679575">
    <property type="component" value="Chromosome"/>
</dbReference>
<dbReference type="EMBL" id="CP073587">
    <property type="protein sequence ID" value="QUN05364.1"/>
    <property type="molecule type" value="Genomic_DNA"/>
</dbReference>
<evidence type="ECO:0000313" key="8">
    <source>
        <dbReference type="Proteomes" id="UP000679575"/>
    </source>
</evidence>
<keyword evidence="8" id="KW-1185">Reference proteome</keyword>
<evidence type="ECO:0000256" key="3">
    <source>
        <dbReference type="ARBA" id="ARBA00022692"/>
    </source>
</evidence>
<keyword evidence="2" id="KW-1003">Cell membrane</keyword>
<organism evidence="7 8">
    <name type="scientific">Shewanella yunxiaonensis</name>
    <dbReference type="NCBI Taxonomy" id="2829809"/>
    <lineage>
        <taxon>Bacteria</taxon>
        <taxon>Pseudomonadati</taxon>
        <taxon>Pseudomonadota</taxon>
        <taxon>Gammaproteobacteria</taxon>
        <taxon>Alteromonadales</taxon>
        <taxon>Shewanellaceae</taxon>
        <taxon>Shewanella</taxon>
    </lineage>
</organism>
<keyword evidence="5 6" id="KW-0472">Membrane</keyword>
<dbReference type="Pfam" id="PF02588">
    <property type="entry name" value="YitT_membrane"/>
    <property type="match status" value="1"/>
</dbReference>
<feature type="transmembrane region" description="Helical" evidence="6">
    <location>
        <begin position="12"/>
        <end position="34"/>
    </location>
</feature>